<protein>
    <submittedName>
        <fullName evidence="1">Uncharacterized protein</fullName>
    </submittedName>
</protein>
<organism evidence="1 2">
    <name type="scientific">Ambrosia artemisiifolia</name>
    <name type="common">Common ragweed</name>
    <dbReference type="NCBI Taxonomy" id="4212"/>
    <lineage>
        <taxon>Eukaryota</taxon>
        <taxon>Viridiplantae</taxon>
        <taxon>Streptophyta</taxon>
        <taxon>Embryophyta</taxon>
        <taxon>Tracheophyta</taxon>
        <taxon>Spermatophyta</taxon>
        <taxon>Magnoliopsida</taxon>
        <taxon>eudicotyledons</taxon>
        <taxon>Gunneridae</taxon>
        <taxon>Pentapetalae</taxon>
        <taxon>asterids</taxon>
        <taxon>campanulids</taxon>
        <taxon>Asterales</taxon>
        <taxon>Asteraceae</taxon>
        <taxon>Asteroideae</taxon>
        <taxon>Heliantheae alliance</taxon>
        <taxon>Heliantheae</taxon>
        <taxon>Ambrosia</taxon>
    </lineage>
</organism>
<evidence type="ECO:0000313" key="1">
    <source>
        <dbReference type="EMBL" id="KAI7755584.1"/>
    </source>
</evidence>
<accession>A0AAD5D9U8</accession>
<dbReference type="EMBL" id="JAMZMK010000987">
    <property type="protein sequence ID" value="KAI7755584.1"/>
    <property type="molecule type" value="Genomic_DNA"/>
</dbReference>
<dbReference type="Proteomes" id="UP001206925">
    <property type="component" value="Unassembled WGS sequence"/>
</dbReference>
<name>A0AAD5D9U8_AMBAR</name>
<comment type="caution">
    <text evidence="1">The sequence shown here is derived from an EMBL/GenBank/DDBJ whole genome shotgun (WGS) entry which is preliminary data.</text>
</comment>
<reference evidence="1" key="1">
    <citation type="submission" date="2022-06" db="EMBL/GenBank/DDBJ databases">
        <title>Uncovering the hologenomic basis of an extraordinary plant invasion.</title>
        <authorList>
            <person name="Bieker V.C."/>
            <person name="Martin M.D."/>
            <person name="Gilbert T."/>
            <person name="Hodgins K."/>
            <person name="Battlay P."/>
            <person name="Petersen B."/>
            <person name="Wilson J."/>
        </authorList>
    </citation>
    <scope>NUCLEOTIDE SEQUENCE</scope>
    <source>
        <strain evidence="1">AA19_3_7</strain>
        <tissue evidence="1">Leaf</tissue>
    </source>
</reference>
<evidence type="ECO:0000313" key="2">
    <source>
        <dbReference type="Proteomes" id="UP001206925"/>
    </source>
</evidence>
<sequence>LKDLQVFTIIRVIFQLCEEIPYIFAAVVALLFEPLPFPNPPLHQAVNHSAAGPPASAAATPPDHQAVRFCSRYSTISAAATNLELQVIVLWLLLHACCSD</sequence>
<gene>
    <name evidence="1" type="ORF">M8C21_015385</name>
</gene>
<keyword evidence="2" id="KW-1185">Reference proteome</keyword>
<dbReference type="AlphaFoldDB" id="A0AAD5D9U8"/>
<proteinExistence type="predicted"/>
<feature type="non-terminal residue" evidence="1">
    <location>
        <position position="1"/>
    </location>
</feature>